<feature type="signal peptide" evidence="1">
    <location>
        <begin position="1"/>
        <end position="27"/>
    </location>
</feature>
<proteinExistence type="predicted"/>
<name>A0ABQ9YTW8_9CRUS</name>
<organism evidence="2 3">
    <name type="scientific">Daphnia magna</name>
    <dbReference type="NCBI Taxonomy" id="35525"/>
    <lineage>
        <taxon>Eukaryota</taxon>
        <taxon>Metazoa</taxon>
        <taxon>Ecdysozoa</taxon>
        <taxon>Arthropoda</taxon>
        <taxon>Crustacea</taxon>
        <taxon>Branchiopoda</taxon>
        <taxon>Diplostraca</taxon>
        <taxon>Cladocera</taxon>
        <taxon>Anomopoda</taxon>
        <taxon>Daphniidae</taxon>
        <taxon>Daphnia</taxon>
    </lineage>
</organism>
<dbReference type="EMBL" id="JAOYFB010000001">
    <property type="protein sequence ID" value="KAK4004093.1"/>
    <property type="molecule type" value="Genomic_DNA"/>
</dbReference>
<evidence type="ECO:0000313" key="3">
    <source>
        <dbReference type="Proteomes" id="UP001234178"/>
    </source>
</evidence>
<keyword evidence="3" id="KW-1185">Reference proteome</keyword>
<accession>A0ABQ9YTW8</accession>
<keyword evidence="1" id="KW-0732">Signal</keyword>
<protein>
    <submittedName>
        <fullName evidence="2">Uncharacterized protein</fullName>
    </submittedName>
</protein>
<gene>
    <name evidence="2" type="ORF">OUZ56_005836</name>
</gene>
<evidence type="ECO:0000313" key="2">
    <source>
        <dbReference type="EMBL" id="KAK4004093.1"/>
    </source>
</evidence>
<evidence type="ECO:0000256" key="1">
    <source>
        <dbReference type="SAM" id="SignalP"/>
    </source>
</evidence>
<dbReference type="Proteomes" id="UP001234178">
    <property type="component" value="Unassembled WGS sequence"/>
</dbReference>
<sequence>MKKWEGRKEKKKLFLGGLLFLVLECVGRQCVPYLTDGNLLAAAPDHENPVTDVADRIFKEKTICIYDEIIDHVAISC</sequence>
<reference evidence="2 3" key="1">
    <citation type="journal article" date="2023" name="Nucleic Acids Res.">
        <title>The hologenome of Daphnia magna reveals possible DNA methylation and microbiome-mediated evolution of the host genome.</title>
        <authorList>
            <person name="Chaturvedi A."/>
            <person name="Li X."/>
            <person name="Dhandapani V."/>
            <person name="Marshall H."/>
            <person name="Kissane S."/>
            <person name="Cuenca-Cambronero M."/>
            <person name="Asole G."/>
            <person name="Calvet F."/>
            <person name="Ruiz-Romero M."/>
            <person name="Marangio P."/>
            <person name="Guigo R."/>
            <person name="Rago D."/>
            <person name="Mirbahai L."/>
            <person name="Eastwood N."/>
            <person name="Colbourne J.K."/>
            <person name="Zhou J."/>
            <person name="Mallon E."/>
            <person name="Orsini L."/>
        </authorList>
    </citation>
    <scope>NUCLEOTIDE SEQUENCE [LARGE SCALE GENOMIC DNA]</scope>
    <source>
        <strain evidence="2">LRV0_1</strain>
    </source>
</reference>
<comment type="caution">
    <text evidence="2">The sequence shown here is derived from an EMBL/GenBank/DDBJ whole genome shotgun (WGS) entry which is preliminary data.</text>
</comment>
<feature type="chain" id="PRO_5046654613" evidence="1">
    <location>
        <begin position="28"/>
        <end position="77"/>
    </location>
</feature>